<feature type="transmembrane region" description="Helical" evidence="1">
    <location>
        <begin position="102"/>
        <end position="120"/>
    </location>
</feature>
<keyword evidence="1" id="KW-0472">Membrane</keyword>
<accession>A0A2U2PKW8</accession>
<keyword evidence="3" id="KW-1185">Reference proteome</keyword>
<proteinExistence type="predicted"/>
<gene>
    <name evidence="2" type="ORF">DDR33_03280</name>
</gene>
<feature type="transmembrane region" description="Helical" evidence="1">
    <location>
        <begin position="158"/>
        <end position="177"/>
    </location>
</feature>
<evidence type="ECO:0000313" key="3">
    <source>
        <dbReference type="Proteomes" id="UP000245647"/>
    </source>
</evidence>
<sequence>MKVLLTGIVSILLSLLVFTFGNFIIQLFSNWLFITFPHALAAISSILICGLLIYKTVAYMLIFPYSFRRMETMIFFYCWLILLVLAFISNCYREDFYLDNSIPKWVQIVFSFLYIFFWYGQKINVKAVANVNREMSRNYEEEYMSVPKKSSISQRSKYIIMGILLVLILTNPSRSSFTSYLHKSHYDGVGREFNGLVFSVYSYKDIRYLGILGNFIRMPTSPF</sequence>
<feature type="transmembrane region" description="Helical" evidence="1">
    <location>
        <begin position="74"/>
        <end position="90"/>
    </location>
</feature>
<protein>
    <submittedName>
        <fullName evidence="2">Uncharacterized protein</fullName>
    </submittedName>
</protein>
<evidence type="ECO:0000313" key="2">
    <source>
        <dbReference type="EMBL" id="PWG82056.1"/>
    </source>
</evidence>
<dbReference type="AlphaFoldDB" id="A0A2U2PKW8"/>
<dbReference type="Proteomes" id="UP000245647">
    <property type="component" value="Unassembled WGS sequence"/>
</dbReference>
<name>A0A2U2PKW8_9SPHI</name>
<organism evidence="2 3">
    <name type="scientific">Pararcticibacter amylolyticus</name>
    <dbReference type="NCBI Taxonomy" id="2173175"/>
    <lineage>
        <taxon>Bacteria</taxon>
        <taxon>Pseudomonadati</taxon>
        <taxon>Bacteroidota</taxon>
        <taxon>Sphingobacteriia</taxon>
        <taxon>Sphingobacteriales</taxon>
        <taxon>Sphingobacteriaceae</taxon>
        <taxon>Pararcticibacter</taxon>
    </lineage>
</organism>
<keyword evidence="1" id="KW-1133">Transmembrane helix</keyword>
<keyword evidence="1" id="KW-0812">Transmembrane</keyword>
<evidence type="ECO:0000256" key="1">
    <source>
        <dbReference type="SAM" id="Phobius"/>
    </source>
</evidence>
<comment type="caution">
    <text evidence="2">The sequence shown here is derived from an EMBL/GenBank/DDBJ whole genome shotgun (WGS) entry which is preliminary data.</text>
</comment>
<reference evidence="2 3" key="1">
    <citation type="submission" date="2018-04" db="EMBL/GenBank/DDBJ databases">
        <title>Pedobacter chongqingensis sp. nov., isolated from a rottenly hemp rope.</title>
        <authorList>
            <person name="Cai Y."/>
        </authorList>
    </citation>
    <scope>NUCLEOTIDE SEQUENCE [LARGE SCALE GENOMIC DNA]</scope>
    <source>
        <strain evidence="2 3">FJ4-8</strain>
    </source>
</reference>
<feature type="transmembrane region" description="Helical" evidence="1">
    <location>
        <begin position="31"/>
        <end position="54"/>
    </location>
</feature>
<dbReference type="EMBL" id="QEAS01000002">
    <property type="protein sequence ID" value="PWG82056.1"/>
    <property type="molecule type" value="Genomic_DNA"/>
</dbReference>